<dbReference type="PANTHER" id="PTHR43294:SF13">
    <property type="entry name" value="SODIUM_POTASSIUM-TRANSPORTING ATPASE SUBUNIT ALPHA"/>
    <property type="match status" value="1"/>
</dbReference>
<evidence type="ECO:0000256" key="1">
    <source>
        <dbReference type="ARBA" id="ARBA00004651"/>
    </source>
</evidence>
<dbReference type="Pfam" id="PF00689">
    <property type="entry name" value="Cation_ATPase_C"/>
    <property type="match status" value="1"/>
</dbReference>
<accession>A0AAV5TAA1</accession>
<dbReference type="EMBL" id="BTSX01000004">
    <property type="protein sequence ID" value="GMS91867.1"/>
    <property type="molecule type" value="Genomic_DNA"/>
</dbReference>
<evidence type="ECO:0000256" key="3">
    <source>
        <dbReference type="SAM" id="Phobius"/>
    </source>
</evidence>
<feature type="domain" description="Cation-transporting P-type ATPase C-terminal" evidence="4">
    <location>
        <begin position="49"/>
        <end position="120"/>
    </location>
</feature>
<keyword evidence="2" id="KW-1003">Cell membrane</keyword>
<dbReference type="InterPro" id="IPR050510">
    <property type="entry name" value="Cation_transp_ATPase_P-type"/>
</dbReference>
<keyword evidence="3" id="KW-1133">Transmembrane helix</keyword>
<dbReference type="FunFam" id="1.20.1110.10:FF:000095">
    <property type="entry name" value="Sodium/potassium-transporting ATPase subunit alpha-1"/>
    <property type="match status" value="1"/>
</dbReference>
<feature type="non-terminal residue" evidence="5">
    <location>
        <position position="1"/>
    </location>
</feature>
<dbReference type="PRINTS" id="PR00121">
    <property type="entry name" value="NAKATPASE"/>
</dbReference>
<comment type="caution">
    <text evidence="5">The sequence shown here is derived from an EMBL/GenBank/DDBJ whole genome shotgun (WGS) entry which is preliminary data.</text>
</comment>
<dbReference type="GO" id="GO:0005391">
    <property type="term" value="F:P-type sodium:potassium-exchanging transporter activity"/>
    <property type="evidence" value="ECO:0007669"/>
    <property type="project" value="TreeGrafter"/>
</dbReference>
<keyword evidence="3" id="KW-0812">Transmembrane</keyword>
<dbReference type="Gene3D" id="1.20.1110.10">
    <property type="entry name" value="Calcium-transporting ATPase, transmembrane domain"/>
    <property type="match status" value="1"/>
</dbReference>
<proteinExistence type="predicted"/>
<dbReference type="GO" id="GO:0030007">
    <property type="term" value="P:intracellular potassium ion homeostasis"/>
    <property type="evidence" value="ECO:0007669"/>
    <property type="project" value="TreeGrafter"/>
</dbReference>
<keyword evidence="6" id="KW-1185">Reference proteome</keyword>
<dbReference type="PANTHER" id="PTHR43294">
    <property type="entry name" value="SODIUM/POTASSIUM-TRANSPORTING ATPASE SUBUNIT ALPHA"/>
    <property type="match status" value="1"/>
</dbReference>
<dbReference type="SUPFAM" id="SSF81665">
    <property type="entry name" value="Calcium ATPase, transmembrane domain M"/>
    <property type="match status" value="1"/>
</dbReference>
<dbReference type="InterPro" id="IPR006068">
    <property type="entry name" value="ATPase_P-typ_cation-transptr_C"/>
</dbReference>
<comment type="subcellular location">
    <subcellularLocation>
        <location evidence="1">Cell membrane</location>
        <topology evidence="1">Multi-pass membrane protein</topology>
    </subcellularLocation>
</comment>
<evidence type="ECO:0000313" key="6">
    <source>
        <dbReference type="Proteomes" id="UP001432027"/>
    </source>
</evidence>
<dbReference type="Proteomes" id="UP001432027">
    <property type="component" value="Unassembled WGS sequence"/>
</dbReference>
<dbReference type="GO" id="GO:1902600">
    <property type="term" value="P:proton transmembrane transport"/>
    <property type="evidence" value="ECO:0007669"/>
    <property type="project" value="TreeGrafter"/>
</dbReference>
<evidence type="ECO:0000313" key="5">
    <source>
        <dbReference type="EMBL" id="GMS91867.1"/>
    </source>
</evidence>
<dbReference type="GO" id="GO:0006883">
    <property type="term" value="P:intracellular sodium ion homeostasis"/>
    <property type="evidence" value="ECO:0007669"/>
    <property type="project" value="TreeGrafter"/>
</dbReference>
<feature type="transmembrane region" description="Helical" evidence="3">
    <location>
        <begin position="40"/>
        <end position="60"/>
    </location>
</feature>
<dbReference type="GO" id="GO:1990573">
    <property type="term" value="P:potassium ion import across plasma membrane"/>
    <property type="evidence" value="ECO:0007669"/>
    <property type="project" value="TreeGrafter"/>
</dbReference>
<dbReference type="InterPro" id="IPR023298">
    <property type="entry name" value="ATPase_P-typ_TM_dom_sf"/>
</dbReference>
<dbReference type="GO" id="GO:0036376">
    <property type="term" value="P:sodium ion export across plasma membrane"/>
    <property type="evidence" value="ECO:0007669"/>
    <property type="project" value="TreeGrafter"/>
</dbReference>
<dbReference type="GO" id="GO:0005886">
    <property type="term" value="C:plasma membrane"/>
    <property type="evidence" value="ECO:0007669"/>
    <property type="project" value="UniProtKB-SubCell"/>
</dbReference>
<keyword evidence="3" id="KW-0472">Membrane</keyword>
<reference evidence="5" key="1">
    <citation type="submission" date="2023-10" db="EMBL/GenBank/DDBJ databases">
        <title>Genome assembly of Pristionchus species.</title>
        <authorList>
            <person name="Yoshida K."/>
            <person name="Sommer R.J."/>
        </authorList>
    </citation>
    <scope>NUCLEOTIDE SEQUENCE</scope>
    <source>
        <strain evidence="5">RS0144</strain>
    </source>
</reference>
<gene>
    <name evidence="5" type="ORF">PENTCL1PPCAC_14042</name>
</gene>
<sequence>LDDNFASIVVGVEEGRLIFDNLKKSIAYTLTSNIPEISPFLMYMLFGIPLPLGTVTILCIDLGTDMVPAISLAYEEAESDIMKRRPRDPLHDKLVNERLISLAYGQIGMIQASAGFFTYF</sequence>
<name>A0AAV5TAA1_9BILA</name>
<evidence type="ECO:0000259" key="4">
    <source>
        <dbReference type="Pfam" id="PF00689"/>
    </source>
</evidence>
<protein>
    <recommendedName>
        <fullName evidence="4">Cation-transporting P-type ATPase C-terminal domain-containing protein</fullName>
    </recommendedName>
</protein>
<feature type="non-terminal residue" evidence="5">
    <location>
        <position position="120"/>
    </location>
</feature>
<evidence type="ECO:0000256" key="2">
    <source>
        <dbReference type="ARBA" id="ARBA00022475"/>
    </source>
</evidence>
<organism evidence="5 6">
    <name type="scientific">Pristionchus entomophagus</name>
    <dbReference type="NCBI Taxonomy" id="358040"/>
    <lineage>
        <taxon>Eukaryota</taxon>
        <taxon>Metazoa</taxon>
        <taxon>Ecdysozoa</taxon>
        <taxon>Nematoda</taxon>
        <taxon>Chromadorea</taxon>
        <taxon>Rhabditida</taxon>
        <taxon>Rhabditina</taxon>
        <taxon>Diplogasteromorpha</taxon>
        <taxon>Diplogasteroidea</taxon>
        <taxon>Neodiplogasteridae</taxon>
        <taxon>Pristionchus</taxon>
    </lineage>
</organism>
<dbReference type="AlphaFoldDB" id="A0AAV5TAA1"/>